<keyword evidence="2" id="KW-0328">Glycosyltransferase</keyword>
<proteinExistence type="predicted"/>
<dbReference type="Pfam" id="PF13524">
    <property type="entry name" value="Glyco_trans_1_2"/>
    <property type="match status" value="1"/>
</dbReference>
<dbReference type="InterPro" id="IPR055259">
    <property type="entry name" value="YkvP/CgeB_Glyco_trans-like"/>
</dbReference>
<dbReference type="Gene3D" id="3.40.50.2000">
    <property type="entry name" value="Glycogen Phosphorylase B"/>
    <property type="match status" value="1"/>
</dbReference>
<keyword evidence="2" id="KW-0808">Transferase</keyword>
<evidence type="ECO:0000259" key="1">
    <source>
        <dbReference type="Pfam" id="PF13524"/>
    </source>
</evidence>
<reference evidence="2 3" key="1">
    <citation type="submission" date="2021-05" db="EMBL/GenBank/DDBJ databases">
        <title>Comparative genomic studies on the polysaccharide-degrading batcterial strains of the Flammeovirga genus.</title>
        <authorList>
            <person name="Zewei F."/>
            <person name="Zheng Z."/>
            <person name="Yu L."/>
            <person name="Ruyue G."/>
            <person name="Yanhong M."/>
            <person name="Yuanyuan C."/>
            <person name="Jingyan G."/>
            <person name="Wenjun H."/>
        </authorList>
    </citation>
    <scope>NUCLEOTIDE SEQUENCE [LARGE SCALE GENOMIC DNA]</scope>
    <source>
        <strain evidence="2 3">YS10</strain>
    </source>
</reference>
<sequence>MNKKTFLITYDKTDSGLAYYFFEELKKNINIDLLSTNFKNNDLISKIKRKFGYRVSNTNYNLIIDSIKKSNCFKNIILFNCAGLNEEQINNLDKIPNSKLYLYSSDHLTGMEKYKKISTLKSLSLYDKVIVFSKNMIPIYYQYGAKNVDHIPFGYSINRHLNKKIINEKDISDDVVYFGSWGPHIEVILNEVSKFFNLKIYGNGWKHSKYNSLKTIANSTKYDGNTMRDLANKASVVINFIRAEHGCFTSMKTFELAASGACIITNYTEDQNIFFHNSEFSYFNTSEELKDKISFLLNNKKANIEQRKKSLETVSNYNYNNISKQLIDSLNL</sequence>
<dbReference type="Proteomes" id="UP000682802">
    <property type="component" value="Chromosome 1"/>
</dbReference>
<keyword evidence="3" id="KW-1185">Reference proteome</keyword>
<dbReference type="RefSeq" id="WP_144072391.1">
    <property type="nucleotide sequence ID" value="NZ_CP076128.1"/>
</dbReference>
<name>A0ABX8GY15_9BACT</name>
<dbReference type="SUPFAM" id="SSF53756">
    <property type="entry name" value="UDP-Glycosyltransferase/glycogen phosphorylase"/>
    <property type="match status" value="1"/>
</dbReference>
<dbReference type="GO" id="GO:0016757">
    <property type="term" value="F:glycosyltransferase activity"/>
    <property type="evidence" value="ECO:0007669"/>
    <property type="project" value="UniProtKB-KW"/>
</dbReference>
<evidence type="ECO:0000313" key="2">
    <source>
        <dbReference type="EMBL" id="QWG08475.1"/>
    </source>
</evidence>
<dbReference type="EC" id="2.4.-.-" evidence="2"/>
<gene>
    <name evidence="2" type="ORF">KM029_05930</name>
</gene>
<accession>A0ABX8GY15</accession>
<organism evidence="2 3">
    <name type="scientific">Flammeovirga kamogawensis</name>
    <dbReference type="NCBI Taxonomy" id="373891"/>
    <lineage>
        <taxon>Bacteria</taxon>
        <taxon>Pseudomonadati</taxon>
        <taxon>Bacteroidota</taxon>
        <taxon>Cytophagia</taxon>
        <taxon>Cytophagales</taxon>
        <taxon>Flammeovirgaceae</taxon>
        <taxon>Flammeovirga</taxon>
    </lineage>
</organism>
<evidence type="ECO:0000313" key="3">
    <source>
        <dbReference type="Proteomes" id="UP000682802"/>
    </source>
</evidence>
<protein>
    <submittedName>
        <fullName evidence="2">Glycosyltransferase</fullName>
        <ecNumber evidence="2">2.4.-.-</ecNumber>
    </submittedName>
</protein>
<dbReference type="EMBL" id="CP076128">
    <property type="protein sequence ID" value="QWG08475.1"/>
    <property type="molecule type" value="Genomic_DNA"/>
</dbReference>
<feature type="domain" description="Spore protein YkvP/CgeB glycosyl transferase-like" evidence="1">
    <location>
        <begin position="196"/>
        <end position="327"/>
    </location>
</feature>